<organism evidence="3 4">
    <name type="scientific">Zophobihabitans entericus</name>
    <dbReference type="NCBI Taxonomy" id="1635327"/>
    <lineage>
        <taxon>Bacteria</taxon>
        <taxon>Pseudomonadati</taxon>
        <taxon>Pseudomonadota</taxon>
        <taxon>Gammaproteobacteria</taxon>
        <taxon>Orbales</taxon>
        <taxon>Orbaceae</taxon>
        <taxon>Zophobihabitans</taxon>
    </lineage>
</organism>
<dbReference type="GO" id="GO:0016887">
    <property type="term" value="F:ATP hydrolysis activity"/>
    <property type="evidence" value="ECO:0007669"/>
    <property type="project" value="InterPro"/>
</dbReference>
<evidence type="ECO:0000313" key="3">
    <source>
        <dbReference type="EMBL" id="QIQ21314.1"/>
    </source>
</evidence>
<dbReference type="RefSeq" id="WP_166916003.1">
    <property type="nucleotide sequence ID" value="NZ_CP050253.1"/>
</dbReference>
<dbReference type="Gene3D" id="3.30.450.380">
    <property type="match status" value="1"/>
</dbReference>
<protein>
    <submittedName>
        <fullName evidence="3">CpaF family protein</fullName>
    </submittedName>
</protein>
<dbReference type="PANTHER" id="PTHR30486:SF15">
    <property type="entry name" value="TYPE II_IV SECRETION SYSTEM ATPASE"/>
    <property type="match status" value="1"/>
</dbReference>
<dbReference type="Proteomes" id="UP000501168">
    <property type="component" value="Chromosome"/>
</dbReference>
<dbReference type="InterPro" id="IPR050921">
    <property type="entry name" value="T4SS_GSP_E_ATPase"/>
</dbReference>
<dbReference type="CDD" id="cd01130">
    <property type="entry name" value="VirB11-like_ATPase"/>
    <property type="match status" value="1"/>
</dbReference>
<name>A0A6G9IC77_9GAMM</name>
<dbReference type="EMBL" id="CP050253">
    <property type="protein sequence ID" value="QIQ21314.1"/>
    <property type="molecule type" value="Genomic_DNA"/>
</dbReference>
<dbReference type="Gene3D" id="3.40.50.300">
    <property type="entry name" value="P-loop containing nucleotide triphosphate hydrolases"/>
    <property type="match status" value="1"/>
</dbReference>
<dbReference type="PANTHER" id="PTHR30486">
    <property type="entry name" value="TWITCHING MOTILITY PROTEIN PILT"/>
    <property type="match status" value="1"/>
</dbReference>
<keyword evidence="4" id="KW-1185">Reference proteome</keyword>
<evidence type="ECO:0000313" key="4">
    <source>
        <dbReference type="Proteomes" id="UP000501168"/>
    </source>
</evidence>
<evidence type="ECO:0000259" key="2">
    <source>
        <dbReference type="Pfam" id="PF00437"/>
    </source>
</evidence>
<dbReference type="SUPFAM" id="SSF52540">
    <property type="entry name" value="P-loop containing nucleoside triphosphate hydrolases"/>
    <property type="match status" value="1"/>
</dbReference>
<dbReference type="KEGG" id="orb:IPMB12_06210"/>
<reference evidence="3 4" key="1">
    <citation type="submission" date="2020-03" db="EMBL/GenBank/DDBJ databases">
        <title>Complete genome sequence of Orbus sp. IPMB12 (BCRC 80908).</title>
        <authorList>
            <person name="Lo W.-S."/>
            <person name="Chang T.-H."/>
            <person name="Kuo C.-H."/>
        </authorList>
    </citation>
    <scope>NUCLEOTIDE SEQUENCE [LARGE SCALE GENOMIC DNA]</scope>
    <source>
        <strain evidence="3 4">IPMB12</strain>
    </source>
</reference>
<comment type="similarity">
    <text evidence="1">Belongs to the GSP E family.</text>
</comment>
<proteinExistence type="inferred from homology"/>
<dbReference type="InterPro" id="IPR027417">
    <property type="entry name" value="P-loop_NTPase"/>
</dbReference>
<dbReference type="AlphaFoldDB" id="A0A6G9IC77"/>
<accession>A0A6G9IC77</accession>
<feature type="domain" description="Bacterial type II secretion system protein E" evidence="2">
    <location>
        <begin position="77"/>
        <end position="353"/>
    </location>
</feature>
<gene>
    <name evidence="3" type="ORF">IPMB12_06210</name>
</gene>
<dbReference type="Pfam" id="PF00437">
    <property type="entry name" value="T2SSE"/>
    <property type="match status" value="1"/>
</dbReference>
<evidence type="ECO:0000256" key="1">
    <source>
        <dbReference type="ARBA" id="ARBA00006611"/>
    </source>
</evidence>
<dbReference type="InterPro" id="IPR001482">
    <property type="entry name" value="T2SS/T4SS_dom"/>
</dbReference>
<dbReference type="InParanoid" id="A0A6G9IC77"/>
<sequence length="435" mass="49084">MFEETNKTLVPNEWSLIRDIAFEELDLDKLDDLRANRNELYREIYNIIRSAVNSRGIYLSTEESSRLCDMLCDEINGYGPLRELMEDESVSDILVNGPESIFVERFGKLEKTNKFFINNKQLTEVARRLVNRVGKNIDDTHPLVDARMPDGSRLNVVIPPVALDGASLSIRKFGKGKKSLGELVRFKSMNEAMANFLVIAAKCRMNIIVSGGTGSGKTTLLNALSQFIDNKERIVTLEDAAELRLQQPHVVRMETRIGGEEGRGRVTMRDLLVNSLRMRPDRIIVGECRGEEAFEMLQAMNTGHDGSMSTLHANTPKDALARLESMVMMAQSEIPLSAIRRYITSAVNIIIQAARLPDGSRKIMNITEIVGIESDQIVAQDIFRFEVDEGRDFEGKLQGKFICNGLLKRSKVYENASYHEMTDSLTQLFNEQLLE</sequence>